<dbReference type="SUPFAM" id="SSF103190">
    <property type="entry name" value="Sensory domain-like"/>
    <property type="match status" value="1"/>
</dbReference>
<proteinExistence type="predicted"/>
<dbReference type="InterPro" id="IPR029151">
    <property type="entry name" value="Sensor-like_sf"/>
</dbReference>
<evidence type="ECO:0000256" key="6">
    <source>
        <dbReference type="ARBA" id="ARBA00022679"/>
    </source>
</evidence>
<dbReference type="Pfam" id="PF02518">
    <property type="entry name" value="HATPase_c"/>
    <property type="match status" value="1"/>
</dbReference>
<dbReference type="InterPro" id="IPR003594">
    <property type="entry name" value="HATPase_dom"/>
</dbReference>
<dbReference type="AlphaFoldDB" id="B8G182"/>
<name>B8G182_DESHD</name>
<evidence type="ECO:0000256" key="1">
    <source>
        <dbReference type="ARBA" id="ARBA00000085"/>
    </source>
</evidence>
<feature type="domain" description="Histidine kinase" evidence="14">
    <location>
        <begin position="332"/>
        <end position="523"/>
    </location>
</feature>
<dbReference type="InterPro" id="IPR039506">
    <property type="entry name" value="SPOB_a"/>
</dbReference>
<dbReference type="SUPFAM" id="SSF55785">
    <property type="entry name" value="PYP-like sensor domain (PAS domain)"/>
    <property type="match status" value="1"/>
</dbReference>
<dbReference type="Proteomes" id="UP000007726">
    <property type="component" value="Chromosome"/>
</dbReference>
<keyword evidence="6" id="KW-0808">Transferase</keyword>
<dbReference type="HOGENOM" id="CLU_020211_11_2_9"/>
<evidence type="ECO:0000256" key="4">
    <source>
        <dbReference type="ARBA" id="ARBA00022475"/>
    </source>
</evidence>
<accession>B8G182</accession>
<keyword evidence="5" id="KW-0597">Phosphoprotein</keyword>
<dbReference type="InterPro" id="IPR005467">
    <property type="entry name" value="His_kinase_dom"/>
</dbReference>
<dbReference type="InterPro" id="IPR000014">
    <property type="entry name" value="PAS"/>
</dbReference>
<keyword evidence="8" id="KW-0547">Nucleotide-binding</keyword>
<sequence>MEKRLSLQKEVFLYALIIGFTPLLLTLWVLQLSVNEAVEKRIEQEAIEIASHVSVNINVINTFSQILPDRELLQSVSNNLRERNGAHVVFLDIFGKALIDPYPPNYGLQVIGKEKGRALKGETYTTKVEGVSGRAIRAFAPIINDAGKQKGVAVVAFLEPDIKLFTSQFYNSSITVLPLTIMIIIALSSFLAHSIKRRIFGMEPIEIATLVSERESLFQSVTEAIIATNERLEITVANEAALSLFPKGSQVIGENFLTLIPNPGPAHVIETKKPEYNKQLLVNGEIMLANISPLLIRDRAWGIVVTLRNRAEIKQLAEELTGVRNMVQALRAKTHEFSNKLHVIYGLLQRGHYQEAERYVDRLAEEKSFINSVVNHVQPVSVRELLLGKASEAEERKIKLIIDSQSFLFELPDTFDENSMIVVLGNLIDNAYDAVEKHPDHSSVFISLKQDESKIEILVKDNGAGIPEENFPMLFNPGFTTKSKGTGFGLYNIKTQVSLAKGTIAFSSDADGTSFLVTIPYPILKKQKRGESYEKDQGIDY</sequence>
<evidence type="ECO:0000313" key="16">
    <source>
        <dbReference type="Proteomes" id="UP000007726"/>
    </source>
</evidence>
<dbReference type="EC" id="2.7.13.3" evidence="3"/>
<dbReference type="PANTHER" id="PTHR43547:SF10">
    <property type="entry name" value="SENSOR HISTIDINE KINASE DCUS"/>
    <property type="match status" value="1"/>
</dbReference>
<keyword evidence="4" id="KW-1003">Cell membrane</keyword>
<dbReference type="InterPro" id="IPR036890">
    <property type="entry name" value="HATPase_C_sf"/>
</dbReference>
<dbReference type="InterPro" id="IPR035965">
    <property type="entry name" value="PAS-like_dom_sf"/>
</dbReference>
<organism evidence="15 16">
    <name type="scientific">Desulfitobacterium hafniense (strain DSM 10664 / DCB-2)</name>
    <dbReference type="NCBI Taxonomy" id="272564"/>
    <lineage>
        <taxon>Bacteria</taxon>
        <taxon>Bacillati</taxon>
        <taxon>Bacillota</taxon>
        <taxon>Clostridia</taxon>
        <taxon>Eubacteriales</taxon>
        <taxon>Desulfitobacteriaceae</taxon>
        <taxon>Desulfitobacterium</taxon>
    </lineage>
</organism>
<evidence type="ECO:0000256" key="10">
    <source>
        <dbReference type="ARBA" id="ARBA00022840"/>
    </source>
</evidence>
<gene>
    <name evidence="15" type="ordered locus">Dhaf_1240</name>
</gene>
<comment type="catalytic activity">
    <reaction evidence="1">
        <text>ATP + protein L-histidine = ADP + protein N-phospho-L-histidine.</text>
        <dbReference type="EC" id="2.7.13.3"/>
    </reaction>
</comment>
<dbReference type="GO" id="GO:0000155">
    <property type="term" value="F:phosphorelay sensor kinase activity"/>
    <property type="evidence" value="ECO:0007669"/>
    <property type="project" value="InterPro"/>
</dbReference>
<evidence type="ECO:0000256" key="7">
    <source>
        <dbReference type="ARBA" id="ARBA00022692"/>
    </source>
</evidence>
<dbReference type="PRINTS" id="PR00344">
    <property type="entry name" value="BCTRLSENSOR"/>
</dbReference>
<dbReference type="SMART" id="SM00387">
    <property type="entry name" value="HATPase_c"/>
    <property type="match status" value="1"/>
</dbReference>
<protein>
    <recommendedName>
        <fullName evidence="3">histidine kinase</fullName>
        <ecNumber evidence="3">2.7.13.3</ecNumber>
    </recommendedName>
</protein>
<dbReference type="PROSITE" id="PS50109">
    <property type="entry name" value="HIS_KIN"/>
    <property type="match status" value="1"/>
</dbReference>
<dbReference type="RefSeq" id="WP_015943311.1">
    <property type="nucleotide sequence ID" value="NC_011830.1"/>
</dbReference>
<evidence type="ECO:0000256" key="2">
    <source>
        <dbReference type="ARBA" id="ARBA00004651"/>
    </source>
</evidence>
<evidence type="ECO:0000259" key="14">
    <source>
        <dbReference type="PROSITE" id="PS50109"/>
    </source>
</evidence>
<dbReference type="InterPro" id="IPR016120">
    <property type="entry name" value="Sig_transdc_His_kin_SpoOB"/>
</dbReference>
<evidence type="ECO:0000256" key="8">
    <source>
        <dbReference type="ARBA" id="ARBA00022741"/>
    </source>
</evidence>
<evidence type="ECO:0000256" key="9">
    <source>
        <dbReference type="ARBA" id="ARBA00022777"/>
    </source>
</evidence>
<keyword evidence="12" id="KW-0902">Two-component regulatory system</keyword>
<evidence type="ECO:0000256" key="12">
    <source>
        <dbReference type="ARBA" id="ARBA00023012"/>
    </source>
</evidence>
<keyword evidence="10" id="KW-0067">ATP-binding</keyword>
<dbReference type="KEGG" id="dhd:Dhaf_1240"/>
<feature type="transmembrane region" description="Helical" evidence="13">
    <location>
        <begin position="169"/>
        <end position="192"/>
    </location>
</feature>
<dbReference type="GO" id="GO:0005524">
    <property type="term" value="F:ATP binding"/>
    <property type="evidence" value="ECO:0007669"/>
    <property type="project" value="UniProtKB-KW"/>
</dbReference>
<keyword evidence="7 13" id="KW-0812">Transmembrane</keyword>
<reference evidence="15 16" key="1">
    <citation type="journal article" date="2012" name="BMC Microbiol.">
        <title>Genome sequence of Desulfitobacterium hafniense DCB-2, a Gram-positive anaerobe capable of dehalogenation and metal reduction.</title>
        <authorList>
            <person name="Kim S.H."/>
            <person name="Harzman C."/>
            <person name="Davis J.K."/>
            <person name="Hutcheson R."/>
            <person name="Broderick J.B."/>
            <person name="Marsh T.L."/>
            <person name="Tiedje J.M."/>
        </authorList>
    </citation>
    <scope>NUCLEOTIDE SEQUENCE [LARGE SCALE GENOMIC DNA]</scope>
    <source>
        <strain evidence="16">DSM 10664 / DCB-2</strain>
    </source>
</reference>
<dbReference type="SUPFAM" id="SSF55874">
    <property type="entry name" value="ATPase domain of HSP90 chaperone/DNA topoisomerase II/histidine kinase"/>
    <property type="match status" value="1"/>
</dbReference>
<dbReference type="SMART" id="SM00091">
    <property type="entry name" value="PAS"/>
    <property type="match status" value="1"/>
</dbReference>
<keyword evidence="9 15" id="KW-0418">Kinase</keyword>
<feature type="transmembrane region" description="Helical" evidence="13">
    <location>
        <begin position="12"/>
        <end position="30"/>
    </location>
</feature>
<comment type="subcellular location">
    <subcellularLocation>
        <location evidence="2">Cell membrane</location>
        <topology evidence="2">Multi-pass membrane protein</topology>
    </subcellularLocation>
</comment>
<evidence type="ECO:0000256" key="13">
    <source>
        <dbReference type="SAM" id="Phobius"/>
    </source>
</evidence>
<dbReference type="Pfam" id="PF14689">
    <property type="entry name" value="SPOB_a"/>
    <property type="match status" value="1"/>
</dbReference>
<dbReference type="SUPFAM" id="SSF55890">
    <property type="entry name" value="Sporulation response regulatory protein Spo0B"/>
    <property type="match status" value="1"/>
</dbReference>
<evidence type="ECO:0000256" key="3">
    <source>
        <dbReference type="ARBA" id="ARBA00012438"/>
    </source>
</evidence>
<evidence type="ECO:0000256" key="5">
    <source>
        <dbReference type="ARBA" id="ARBA00022553"/>
    </source>
</evidence>
<dbReference type="Gene3D" id="1.10.287.130">
    <property type="match status" value="1"/>
</dbReference>
<dbReference type="EMBL" id="CP001336">
    <property type="protein sequence ID" value="ACL19297.1"/>
    <property type="molecule type" value="Genomic_DNA"/>
</dbReference>
<dbReference type="PANTHER" id="PTHR43547">
    <property type="entry name" value="TWO-COMPONENT HISTIDINE KINASE"/>
    <property type="match status" value="1"/>
</dbReference>
<keyword evidence="11 13" id="KW-1133">Transmembrane helix</keyword>
<dbReference type="InterPro" id="IPR004358">
    <property type="entry name" value="Sig_transdc_His_kin-like_C"/>
</dbReference>
<dbReference type="Gene3D" id="3.30.565.10">
    <property type="entry name" value="Histidine kinase-like ATPase, C-terminal domain"/>
    <property type="match status" value="1"/>
</dbReference>
<keyword evidence="13" id="KW-0472">Membrane</keyword>
<dbReference type="Gene3D" id="3.30.450.20">
    <property type="entry name" value="PAS domain"/>
    <property type="match status" value="2"/>
</dbReference>
<evidence type="ECO:0000313" key="15">
    <source>
        <dbReference type="EMBL" id="ACL19297.1"/>
    </source>
</evidence>
<dbReference type="GO" id="GO:0005886">
    <property type="term" value="C:plasma membrane"/>
    <property type="evidence" value="ECO:0007669"/>
    <property type="project" value="UniProtKB-SubCell"/>
</dbReference>
<evidence type="ECO:0000256" key="11">
    <source>
        <dbReference type="ARBA" id="ARBA00022989"/>
    </source>
</evidence>